<proteinExistence type="predicted"/>
<evidence type="ECO:0000313" key="6">
    <source>
        <dbReference type="Proteomes" id="UP000620124"/>
    </source>
</evidence>
<gene>
    <name evidence="5" type="ORF">MVEN_00762400</name>
</gene>
<evidence type="ECO:0000256" key="1">
    <source>
        <dbReference type="ARBA" id="ARBA00004123"/>
    </source>
</evidence>
<feature type="region of interest" description="Disordered" evidence="3">
    <location>
        <begin position="464"/>
        <end position="741"/>
    </location>
</feature>
<evidence type="ECO:0000256" key="3">
    <source>
        <dbReference type="SAM" id="MobiDB-lite"/>
    </source>
</evidence>
<dbReference type="GO" id="GO:0005634">
    <property type="term" value="C:nucleus"/>
    <property type="evidence" value="ECO:0007669"/>
    <property type="project" value="UniProtKB-SubCell"/>
</dbReference>
<dbReference type="AlphaFoldDB" id="A0A8H6YJW0"/>
<comment type="subcellular location">
    <subcellularLocation>
        <location evidence="1">Nucleus</location>
    </subcellularLocation>
</comment>
<feature type="compositionally biased region" description="Basic and acidic residues" evidence="3">
    <location>
        <begin position="531"/>
        <end position="542"/>
    </location>
</feature>
<feature type="compositionally biased region" description="Basic and acidic residues" evidence="3">
    <location>
        <begin position="714"/>
        <end position="724"/>
    </location>
</feature>
<name>A0A8H6YJW0_9AGAR</name>
<keyword evidence="2" id="KW-0539">Nucleus</keyword>
<protein>
    <submittedName>
        <fullName evidence="5">ELYS domain-containing protein</fullName>
    </submittedName>
</protein>
<feature type="compositionally biased region" description="Pro residues" evidence="3">
    <location>
        <begin position="491"/>
        <end position="501"/>
    </location>
</feature>
<reference evidence="5" key="1">
    <citation type="submission" date="2020-05" db="EMBL/GenBank/DDBJ databases">
        <title>Mycena genomes resolve the evolution of fungal bioluminescence.</title>
        <authorList>
            <person name="Tsai I.J."/>
        </authorList>
    </citation>
    <scope>NUCLEOTIDE SEQUENCE</scope>
    <source>
        <strain evidence="5">CCC161011</strain>
    </source>
</reference>
<feature type="compositionally biased region" description="Acidic residues" evidence="3">
    <location>
        <begin position="520"/>
        <end position="530"/>
    </location>
</feature>
<organism evidence="5 6">
    <name type="scientific">Mycena venus</name>
    <dbReference type="NCBI Taxonomy" id="2733690"/>
    <lineage>
        <taxon>Eukaryota</taxon>
        <taxon>Fungi</taxon>
        <taxon>Dikarya</taxon>
        <taxon>Basidiomycota</taxon>
        <taxon>Agaricomycotina</taxon>
        <taxon>Agaricomycetes</taxon>
        <taxon>Agaricomycetidae</taxon>
        <taxon>Agaricales</taxon>
        <taxon>Marasmiineae</taxon>
        <taxon>Mycenaceae</taxon>
        <taxon>Mycena</taxon>
    </lineage>
</organism>
<comment type="caution">
    <text evidence="5">The sequence shown here is derived from an EMBL/GenBank/DDBJ whole genome shotgun (WGS) entry which is preliminary data.</text>
</comment>
<sequence length="741" mass="80228">METPAPATVLSYFDLSADGFPWRDPRPQQIERRRAAMGDLLLFDILLTSGGIRELDLYPPVDVDSLKRLLEAIQTSTYDALKRDCLVYFLLKWYQDGRDEKYKLEKCIPPQFASLSDAYWHLDAGTNIPRAVSILSDARLNTDYASKILQAISLSPNSMPLVLKYVRTAKPLLTEPDDIDLYTIALAESGLSEAWQFQRTFSEKNETRSRLLQKILDWCFTPTPRRDALVQLLGIALTPYEQNIMQSYATPPSTLPLAGIATLQNLICVRLIQTGMYADAIKMDRQFTSASSGKLGPQAERTKMVQDLHAALPLAERAILDLELEKPSSIEASTSGASSRDWDMNTSMSWENIQAVPIPPAPAAAIPPLPPLPVPSSSLNGVQETPRSKFGGFGPASSVFTPLAFNASSSARPVAAPIIPVSSVPRGSLATQPPVPSGRQPLALNASASTNAFSSLSQSTSRFAAPLGSSANSTQKSLFDSASRKQNAFYQPPPPPPPAPFPGFNEVSAAEGGSAAREDVDVEMGEGADDSESKDSRDREDHDEPADDEGLGYSVFGGKPARSSKSKRAGVRSRQQAPTEATTKRVPPGAFVTEDEHEHEQEIVEPPPPPAPEAPRQTRRSVATKISAAKPASAKSAKSATARTRGRAKAQEDELSRSLPGSLMESEDGSADDAEEDEDEDRLAPLPPRQTTRVAAAEGVQTRRRSSRLSSSETESRPEKEKAPGRTKTATVGTGGRKRRS</sequence>
<feature type="compositionally biased region" description="Low complexity" evidence="3">
    <location>
        <begin position="623"/>
        <end position="642"/>
    </location>
</feature>
<evidence type="ECO:0000256" key="2">
    <source>
        <dbReference type="ARBA" id="ARBA00023242"/>
    </source>
</evidence>
<evidence type="ECO:0000313" key="5">
    <source>
        <dbReference type="EMBL" id="KAF7360329.1"/>
    </source>
</evidence>
<accession>A0A8H6YJW0</accession>
<evidence type="ECO:0000259" key="4">
    <source>
        <dbReference type="Pfam" id="PF13934"/>
    </source>
</evidence>
<keyword evidence="6" id="KW-1185">Reference proteome</keyword>
<dbReference type="InterPro" id="IPR025151">
    <property type="entry name" value="ELYS_dom"/>
</dbReference>
<feature type="compositionally biased region" description="Polar residues" evidence="3">
    <location>
        <begin position="469"/>
        <end position="489"/>
    </location>
</feature>
<dbReference type="Proteomes" id="UP000620124">
    <property type="component" value="Unassembled WGS sequence"/>
</dbReference>
<dbReference type="Pfam" id="PF13934">
    <property type="entry name" value="ELYS"/>
    <property type="match status" value="1"/>
</dbReference>
<dbReference type="OrthoDB" id="20729at2759"/>
<feature type="compositionally biased region" description="Acidic residues" evidence="3">
    <location>
        <begin position="665"/>
        <end position="681"/>
    </location>
</feature>
<feature type="domain" description="ELYS-like" evidence="4">
    <location>
        <begin position="41"/>
        <end position="249"/>
    </location>
</feature>
<feature type="compositionally biased region" description="Basic residues" evidence="3">
    <location>
        <begin position="562"/>
        <end position="571"/>
    </location>
</feature>
<dbReference type="EMBL" id="JACAZI010000005">
    <property type="protein sequence ID" value="KAF7360329.1"/>
    <property type="molecule type" value="Genomic_DNA"/>
</dbReference>